<feature type="region of interest" description="Disordered" evidence="1">
    <location>
        <begin position="89"/>
        <end position="210"/>
    </location>
</feature>
<comment type="caution">
    <text evidence="2">The sequence shown here is derived from an EMBL/GenBank/DDBJ whole genome shotgun (WGS) entry which is preliminary data.</text>
</comment>
<evidence type="ECO:0000313" key="2">
    <source>
        <dbReference type="EMBL" id="KKN68071.1"/>
    </source>
</evidence>
<reference evidence="2" key="1">
    <citation type="journal article" date="2015" name="Nature">
        <title>Complex archaea that bridge the gap between prokaryotes and eukaryotes.</title>
        <authorList>
            <person name="Spang A."/>
            <person name="Saw J.H."/>
            <person name="Jorgensen S.L."/>
            <person name="Zaremba-Niedzwiedzka K."/>
            <person name="Martijn J."/>
            <person name="Lind A.E."/>
            <person name="van Eijk R."/>
            <person name="Schleper C."/>
            <person name="Guy L."/>
            <person name="Ettema T.J."/>
        </authorList>
    </citation>
    <scope>NUCLEOTIDE SEQUENCE</scope>
</reference>
<protein>
    <submittedName>
        <fullName evidence="2">Uncharacterized protein</fullName>
    </submittedName>
</protein>
<sequence>MNFTKERPDNLEQTQMSWEALIALLPSIAHHEGPNIRSGGVRDETVNYLCELSQAFTINFVNYNWGEEKFLNPIEREEEKNDENFIKETNTEPHISRHSPSICSQVFGGNDPVPGSRDDIGNIRSRNPEGPPGSFGNEGRVRNPNRAADQVDDNGPAGGGEEHPTQQQPAPPVPGPGERGGYVSGPSSTEVHTPSDDGPKRAGSSVPNIR</sequence>
<organism evidence="2">
    <name type="scientific">marine sediment metagenome</name>
    <dbReference type="NCBI Taxonomy" id="412755"/>
    <lineage>
        <taxon>unclassified sequences</taxon>
        <taxon>metagenomes</taxon>
        <taxon>ecological metagenomes</taxon>
    </lineage>
</organism>
<dbReference type="EMBL" id="LAZR01000459">
    <property type="protein sequence ID" value="KKN68071.1"/>
    <property type="molecule type" value="Genomic_DNA"/>
</dbReference>
<dbReference type="AlphaFoldDB" id="A0A0F9V3H2"/>
<proteinExistence type="predicted"/>
<gene>
    <name evidence="2" type="ORF">LCGC14_0455250</name>
</gene>
<name>A0A0F9V3H2_9ZZZZ</name>
<accession>A0A0F9V3H2</accession>
<evidence type="ECO:0000256" key="1">
    <source>
        <dbReference type="SAM" id="MobiDB-lite"/>
    </source>
</evidence>